<dbReference type="OrthoDB" id="826457at2"/>
<organism evidence="1 2">
    <name type="scientific">Dyadobacter jiangsuensis</name>
    <dbReference type="NCBI Taxonomy" id="1591085"/>
    <lineage>
        <taxon>Bacteria</taxon>
        <taxon>Pseudomonadati</taxon>
        <taxon>Bacteroidota</taxon>
        <taxon>Cytophagia</taxon>
        <taxon>Cytophagales</taxon>
        <taxon>Spirosomataceae</taxon>
        <taxon>Dyadobacter</taxon>
    </lineage>
</organism>
<dbReference type="RefSeq" id="WP_106596360.1">
    <property type="nucleotide sequence ID" value="NZ_PYAS01000007.1"/>
</dbReference>
<protein>
    <recommendedName>
        <fullName evidence="3">Prevent-host-death family protein</fullName>
    </recommendedName>
</protein>
<reference evidence="1 2" key="1">
    <citation type="submission" date="2018-03" db="EMBL/GenBank/DDBJ databases">
        <title>Genomic Encyclopedia of Archaeal and Bacterial Type Strains, Phase II (KMG-II): from individual species to whole genera.</title>
        <authorList>
            <person name="Goeker M."/>
        </authorList>
    </citation>
    <scope>NUCLEOTIDE SEQUENCE [LARGE SCALE GENOMIC DNA]</scope>
    <source>
        <strain evidence="1 2">DSM 29057</strain>
    </source>
</reference>
<accession>A0A2P8G1P5</accession>
<evidence type="ECO:0008006" key="3">
    <source>
        <dbReference type="Google" id="ProtNLM"/>
    </source>
</evidence>
<sequence length="80" mass="8739">MMTISADQIEANASTVLFELRKGERVGVTFGDDKAVQAYLVPGNLVSKRKGPRKLGTLEGKGTVTFAEDFKMTEEEFLGL</sequence>
<dbReference type="EMBL" id="PYAS01000007">
    <property type="protein sequence ID" value="PSL27876.1"/>
    <property type="molecule type" value="Genomic_DNA"/>
</dbReference>
<dbReference type="AlphaFoldDB" id="A0A2P8G1P5"/>
<proteinExistence type="predicted"/>
<gene>
    <name evidence="1" type="ORF">CLV60_107141</name>
</gene>
<keyword evidence="2" id="KW-1185">Reference proteome</keyword>
<comment type="caution">
    <text evidence="1">The sequence shown here is derived from an EMBL/GenBank/DDBJ whole genome shotgun (WGS) entry which is preliminary data.</text>
</comment>
<evidence type="ECO:0000313" key="1">
    <source>
        <dbReference type="EMBL" id="PSL27876.1"/>
    </source>
</evidence>
<dbReference type="Proteomes" id="UP000241964">
    <property type="component" value="Unassembled WGS sequence"/>
</dbReference>
<name>A0A2P8G1P5_9BACT</name>
<evidence type="ECO:0000313" key="2">
    <source>
        <dbReference type="Proteomes" id="UP000241964"/>
    </source>
</evidence>